<dbReference type="SUPFAM" id="SSF53850">
    <property type="entry name" value="Periplasmic binding protein-like II"/>
    <property type="match status" value="1"/>
</dbReference>
<evidence type="ECO:0000256" key="1">
    <source>
        <dbReference type="ARBA" id="ARBA00009437"/>
    </source>
</evidence>
<dbReference type="EMBL" id="CP031417">
    <property type="protein sequence ID" value="AXK82013.1"/>
    <property type="molecule type" value="Genomic_DNA"/>
</dbReference>
<evidence type="ECO:0000313" key="7">
    <source>
        <dbReference type="Proteomes" id="UP000254889"/>
    </source>
</evidence>
<comment type="similarity">
    <text evidence="1">Belongs to the LysR transcriptional regulatory family.</text>
</comment>
<keyword evidence="3" id="KW-0238">DNA-binding</keyword>
<dbReference type="AlphaFoldDB" id="A0A345ZYL6"/>
<proteinExistence type="inferred from homology"/>
<dbReference type="InterPro" id="IPR036390">
    <property type="entry name" value="WH_DNA-bd_sf"/>
</dbReference>
<dbReference type="Pfam" id="PF00126">
    <property type="entry name" value="HTH_1"/>
    <property type="match status" value="1"/>
</dbReference>
<dbReference type="Pfam" id="PF03466">
    <property type="entry name" value="LysR_substrate"/>
    <property type="match status" value="1"/>
</dbReference>
<dbReference type="Proteomes" id="UP000254889">
    <property type="component" value="Chromosome"/>
</dbReference>
<dbReference type="GO" id="GO:0003700">
    <property type="term" value="F:DNA-binding transcription factor activity"/>
    <property type="evidence" value="ECO:0007669"/>
    <property type="project" value="InterPro"/>
</dbReference>
<dbReference type="OrthoDB" id="9806538at2"/>
<keyword evidence="7" id="KW-1185">Reference proteome</keyword>
<dbReference type="GO" id="GO:0005829">
    <property type="term" value="C:cytosol"/>
    <property type="evidence" value="ECO:0007669"/>
    <property type="project" value="TreeGrafter"/>
</dbReference>
<dbReference type="PANTHER" id="PTHR30419">
    <property type="entry name" value="HTH-TYPE TRANSCRIPTIONAL REGULATOR YBHD"/>
    <property type="match status" value="1"/>
</dbReference>
<dbReference type="InterPro" id="IPR050950">
    <property type="entry name" value="HTH-type_LysR_regulators"/>
</dbReference>
<dbReference type="InterPro" id="IPR000847">
    <property type="entry name" value="LysR_HTH_N"/>
</dbReference>
<evidence type="ECO:0000256" key="2">
    <source>
        <dbReference type="ARBA" id="ARBA00023015"/>
    </source>
</evidence>
<evidence type="ECO:0000313" key="6">
    <source>
        <dbReference type="EMBL" id="AXK82013.1"/>
    </source>
</evidence>
<dbReference type="KEGG" id="ptaw:DW352_16665"/>
<sequence>MTESIDWDHQIGRRLRLRDLHVFFTVVQRGSMAKAAAQLGVSQPTISETIADLEHALGVKLFDRSPRGVTCTMYGHALLKRGLMAFDELRQGLRDIEYLADPGVGEVRIGCVESIAAAILPPAIQSFYERHPHIALDVVQVATPTFEFPQLRDRRLDLVLARLVRPPSMDGADDELNVEILFNDEIVVAAGASSPWAQRSTIDIAELADAPWILTAPGTWNYKVIMDAFSARGVAMPRVVARTFSVPLRTTLLADGPFVTALPASVLRLNADRLALKELPLALPERPWPVAVVTLKGRTLSPVVELFIDHIRAFTRPATGGA</sequence>
<dbReference type="FunFam" id="1.10.10.10:FF:000001">
    <property type="entry name" value="LysR family transcriptional regulator"/>
    <property type="match status" value="1"/>
</dbReference>
<feature type="domain" description="HTH lysR-type" evidence="5">
    <location>
        <begin position="15"/>
        <end position="72"/>
    </location>
</feature>
<protein>
    <submittedName>
        <fullName evidence="6">LysR family transcriptional regulator</fullName>
    </submittedName>
</protein>
<gene>
    <name evidence="6" type="ORF">DW352_16665</name>
</gene>
<keyword evidence="2" id="KW-0805">Transcription regulation</keyword>
<reference evidence="6 7" key="1">
    <citation type="submission" date="2018-07" db="EMBL/GenBank/DDBJ databases">
        <authorList>
            <person name="Quirk P.G."/>
            <person name="Krulwich T.A."/>
        </authorList>
    </citation>
    <scope>NUCLEOTIDE SEQUENCE [LARGE SCALE GENOMIC DNA]</scope>
    <source>
        <strain evidence="6 7">CC-BB4</strain>
    </source>
</reference>
<dbReference type="Gene3D" id="3.40.190.290">
    <property type="match status" value="1"/>
</dbReference>
<organism evidence="6 7">
    <name type="scientific">Pseudolabrys taiwanensis</name>
    <dbReference type="NCBI Taxonomy" id="331696"/>
    <lineage>
        <taxon>Bacteria</taxon>
        <taxon>Pseudomonadati</taxon>
        <taxon>Pseudomonadota</taxon>
        <taxon>Alphaproteobacteria</taxon>
        <taxon>Hyphomicrobiales</taxon>
        <taxon>Xanthobacteraceae</taxon>
        <taxon>Pseudolabrys</taxon>
    </lineage>
</organism>
<dbReference type="PANTHER" id="PTHR30419:SF8">
    <property type="entry name" value="NITROGEN ASSIMILATION TRANSCRIPTIONAL ACTIVATOR-RELATED"/>
    <property type="match status" value="1"/>
</dbReference>
<dbReference type="PROSITE" id="PS50931">
    <property type="entry name" value="HTH_LYSR"/>
    <property type="match status" value="1"/>
</dbReference>
<dbReference type="GO" id="GO:0003677">
    <property type="term" value="F:DNA binding"/>
    <property type="evidence" value="ECO:0007669"/>
    <property type="project" value="UniProtKB-KW"/>
</dbReference>
<evidence type="ECO:0000256" key="3">
    <source>
        <dbReference type="ARBA" id="ARBA00023125"/>
    </source>
</evidence>
<evidence type="ECO:0000259" key="5">
    <source>
        <dbReference type="PROSITE" id="PS50931"/>
    </source>
</evidence>
<dbReference type="Gene3D" id="1.10.10.10">
    <property type="entry name" value="Winged helix-like DNA-binding domain superfamily/Winged helix DNA-binding domain"/>
    <property type="match status" value="1"/>
</dbReference>
<accession>A0A345ZYL6</accession>
<dbReference type="InterPro" id="IPR036388">
    <property type="entry name" value="WH-like_DNA-bd_sf"/>
</dbReference>
<keyword evidence="4" id="KW-0804">Transcription</keyword>
<evidence type="ECO:0000256" key="4">
    <source>
        <dbReference type="ARBA" id="ARBA00023163"/>
    </source>
</evidence>
<dbReference type="PRINTS" id="PR00039">
    <property type="entry name" value="HTHLYSR"/>
</dbReference>
<dbReference type="SUPFAM" id="SSF46785">
    <property type="entry name" value="Winged helix' DNA-binding domain"/>
    <property type="match status" value="1"/>
</dbReference>
<dbReference type="CDD" id="cd05466">
    <property type="entry name" value="PBP2_LTTR_substrate"/>
    <property type="match status" value="1"/>
</dbReference>
<dbReference type="RefSeq" id="WP_115692392.1">
    <property type="nucleotide sequence ID" value="NZ_CP031417.1"/>
</dbReference>
<dbReference type="InterPro" id="IPR005119">
    <property type="entry name" value="LysR_subst-bd"/>
</dbReference>
<name>A0A345ZYL6_9HYPH</name>